<name>A0AAN9YVS0_9PEZI</name>
<feature type="compositionally biased region" description="Basic and acidic residues" evidence="1">
    <location>
        <begin position="125"/>
        <end position="157"/>
    </location>
</feature>
<feature type="compositionally biased region" description="Polar residues" evidence="1">
    <location>
        <begin position="212"/>
        <end position="226"/>
    </location>
</feature>
<protein>
    <submittedName>
        <fullName evidence="2">Uncharacterized protein</fullName>
    </submittedName>
</protein>
<dbReference type="EMBL" id="JAKJXP020000008">
    <property type="protein sequence ID" value="KAK7756214.1"/>
    <property type="molecule type" value="Genomic_DNA"/>
</dbReference>
<feature type="compositionally biased region" description="Polar residues" evidence="1">
    <location>
        <begin position="480"/>
        <end position="507"/>
    </location>
</feature>
<feature type="region of interest" description="Disordered" evidence="1">
    <location>
        <begin position="1"/>
        <end position="240"/>
    </location>
</feature>
<feature type="compositionally biased region" description="Low complexity" evidence="1">
    <location>
        <begin position="641"/>
        <end position="662"/>
    </location>
</feature>
<feature type="compositionally biased region" description="Pro residues" evidence="1">
    <location>
        <begin position="308"/>
        <end position="319"/>
    </location>
</feature>
<feature type="region of interest" description="Disordered" evidence="1">
    <location>
        <begin position="772"/>
        <end position="796"/>
    </location>
</feature>
<feature type="region of interest" description="Disordered" evidence="1">
    <location>
        <begin position="264"/>
        <end position="662"/>
    </location>
</feature>
<dbReference type="Proteomes" id="UP001320420">
    <property type="component" value="Unassembled WGS sequence"/>
</dbReference>
<sequence>MDATATLQAPKTGGRSRFSKALPAPPPGLDEDPAIASRGLPPLPFPPRKESVSTTASTSRSVKMERFDSPLPALPPKVDDSQKQSPKNMIPRRPVGQPAPKSTKKKRVSSISSLLSAYSNGSSDSVHRSSQETVLTKDSDPSHSRAHGEAEDPKDLTRILMAYSSNPYGDDSPTDRNGEMDFPMPPSTPSSKVKTEPSTPRSMRPLKVSPDAVTTTSPSITSTNESPKQEIWRRRAGSKSEVGIAVPELKLAVSYGSTAATALDMPGEAPAQHELRYNNTEAKPLGLPSGSDARLRSAPSYDILTAPAQPPQKPLPPQPQSLERRDGATAFNPQSKPIEYNPSVSDESTAPYPNSIPAPRNNSENKNEILPPRLGSLPGKNIRPRQQTAPIETATGATDKDKRSGLTPAAEPSNETSKDFLKVSPRPEVQQKTLKGLPPSPRMDAQPAKSPAEDDPKDQPAEHKSLPRTLLSIARKGLPTPTQSPSNASTSVSQPARSPATTGSSLPSPDDPARGSERYASPPPAAGTAAGSQPKAQHLKTDSTSSRGPTGLRRPGAVAPLGALGGDPSNRAAGVRPARSQPDLGFSARSTSSNYTHGKQGSTGGRRVSPTSGTPQSRDFGGNIQGTVQVEPPPVGQPLLSSSSPNATTTSTPSPAAAAAADASFPQGSGLFDLVTSLNYSSSDNISSKDSSASTSLASSLGKGLRSRPALFTHDSRPLSQINEVPRQSTDKMDETPRGVGGDEEQPAEQSKEVHEALSRFPRERLELLHLQSNGHGGSPAQHHANHHQPSSSTATFATTSTAANDNDDRVWPSRPPSKENFNCWTGHETMVPTRNTHYALACQACGGEERSWRKVCSWCSLRICYDCAALLAQSGGDLRRTMDAAKARRRQEKGKEKMELGLGPDLDLDLDLDRGRQGQGYAEDAYMT</sequence>
<feature type="compositionally biased region" description="Polar residues" evidence="1">
    <location>
        <begin position="718"/>
        <end position="728"/>
    </location>
</feature>
<feature type="compositionally biased region" description="Polar residues" evidence="1">
    <location>
        <begin position="189"/>
        <end position="201"/>
    </location>
</feature>
<comment type="caution">
    <text evidence="2">The sequence shown here is derived from an EMBL/GenBank/DDBJ whole genome shotgun (WGS) entry which is preliminary data.</text>
</comment>
<accession>A0AAN9YVS0</accession>
<evidence type="ECO:0000313" key="3">
    <source>
        <dbReference type="Proteomes" id="UP001320420"/>
    </source>
</evidence>
<feature type="compositionally biased region" description="Polar residues" evidence="1">
    <location>
        <begin position="588"/>
        <end position="600"/>
    </location>
</feature>
<reference evidence="2 3" key="1">
    <citation type="submission" date="2024-02" db="EMBL/GenBank/DDBJ databases">
        <title>De novo assembly and annotation of 12 fungi associated with fruit tree decline syndrome in Ontario, Canada.</title>
        <authorList>
            <person name="Sulman M."/>
            <person name="Ellouze W."/>
            <person name="Ilyukhin E."/>
        </authorList>
    </citation>
    <scope>NUCLEOTIDE SEQUENCE [LARGE SCALE GENOMIC DNA]</scope>
    <source>
        <strain evidence="2 3">M11/M66-122</strain>
    </source>
</reference>
<feature type="compositionally biased region" description="Low complexity" evidence="1">
    <location>
        <begin position="52"/>
        <end position="61"/>
    </location>
</feature>
<evidence type="ECO:0000313" key="2">
    <source>
        <dbReference type="EMBL" id="KAK7756214.1"/>
    </source>
</evidence>
<feature type="compositionally biased region" description="Polar residues" evidence="1">
    <location>
        <begin position="342"/>
        <end position="352"/>
    </location>
</feature>
<feature type="compositionally biased region" description="Basic and acidic residues" evidence="1">
    <location>
        <begin position="451"/>
        <end position="465"/>
    </location>
</feature>
<feature type="compositionally biased region" description="Low complexity" evidence="1">
    <location>
        <begin position="681"/>
        <end position="704"/>
    </location>
</feature>
<gene>
    <name evidence="2" type="ORF">SLS62_001807</name>
</gene>
<feature type="region of interest" description="Disordered" evidence="1">
    <location>
        <begin position="681"/>
        <end position="756"/>
    </location>
</feature>
<feature type="compositionally biased region" description="Low complexity" evidence="1">
    <location>
        <begin position="109"/>
        <end position="124"/>
    </location>
</feature>
<organism evidence="2 3">
    <name type="scientific">Diatrype stigma</name>
    <dbReference type="NCBI Taxonomy" id="117547"/>
    <lineage>
        <taxon>Eukaryota</taxon>
        <taxon>Fungi</taxon>
        <taxon>Dikarya</taxon>
        <taxon>Ascomycota</taxon>
        <taxon>Pezizomycotina</taxon>
        <taxon>Sordariomycetes</taxon>
        <taxon>Xylariomycetidae</taxon>
        <taxon>Xylariales</taxon>
        <taxon>Diatrypaceae</taxon>
        <taxon>Diatrype</taxon>
    </lineage>
</organism>
<keyword evidence="3" id="KW-1185">Reference proteome</keyword>
<dbReference type="AlphaFoldDB" id="A0AAN9YVS0"/>
<evidence type="ECO:0000256" key="1">
    <source>
        <dbReference type="SAM" id="MobiDB-lite"/>
    </source>
</evidence>
<proteinExistence type="predicted"/>